<dbReference type="STRING" id="407022.SAMN05661044_02764"/>
<dbReference type="EMBL" id="FOAF01000002">
    <property type="protein sequence ID" value="SEL52692.1"/>
    <property type="molecule type" value="Genomic_DNA"/>
</dbReference>
<protein>
    <recommendedName>
        <fullName evidence="4">Outer membrane protein beta-barrel domain-containing protein</fullName>
    </recommendedName>
</protein>
<evidence type="ECO:0000313" key="3">
    <source>
        <dbReference type="Proteomes" id="UP000199421"/>
    </source>
</evidence>
<organism evidence="2 3">
    <name type="scientific">Olivibacter domesticus</name>
    <name type="common">Pseudosphingobacterium domesticum</name>
    <dbReference type="NCBI Taxonomy" id="407022"/>
    <lineage>
        <taxon>Bacteria</taxon>
        <taxon>Pseudomonadati</taxon>
        <taxon>Bacteroidota</taxon>
        <taxon>Sphingobacteriia</taxon>
        <taxon>Sphingobacteriales</taxon>
        <taxon>Sphingobacteriaceae</taxon>
        <taxon>Olivibacter</taxon>
    </lineage>
</organism>
<accession>A0A1H7QXN7</accession>
<evidence type="ECO:0000313" key="2">
    <source>
        <dbReference type="EMBL" id="SEL52692.1"/>
    </source>
</evidence>
<keyword evidence="1" id="KW-0732">Signal</keyword>
<feature type="chain" id="PRO_5011587940" description="Outer membrane protein beta-barrel domain-containing protein" evidence="1">
    <location>
        <begin position="25"/>
        <end position="184"/>
    </location>
</feature>
<feature type="signal peptide" evidence="1">
    <location>
        <begin position="1"/>
        <end position="24"/>
    </location>
</feature>
<dbReference type="OrthoDB" id="657299at2"/>
<gene>
    <name evidence="2" type="ORF">SAMN05661044_02764</name>
</gene>
<sequence length="184" mass="19840">MKTAIKLSTFIIAALTFVTFSAKAQDREGIRLSVGPEVGLPIGDFGDFYDWSIGGSLQADFPILNNDLFVTVNAGYNNFFAKDINGISGQDLQLIPVKAGLKYFPISNFYVQGEAGASFLTNKDDIGATKSAAFVYAPQVGYLFHVGGKNYLDAGIRFEGNSKFTDQGSSNNFLGLRIAYGFGL</sequence>
<keyword evidence="3" id="KW-1185">Reference proteome</keyword>
<proteinExistence type="predicted"/>
<dbReference type="Proteomes" id="UP000199421">
    <property type="component" value="Unassembled WGS sequence"/>
</dbReference>
<reference evidence="3" key="1">
    <citation type="submission" date="2016-10" db="EMBL/GenBank/DDBJ databases">
        <authorList>
            <person name="Varghese N."/>
            <person name="Submissions S."/>
        </authorList>
    </citation>
    <scope>NUCLEOTIDE SEQUENCE [LARGE SCALE GENOMIC DNA]</scope>
    <source>
        <strain evidence="3">DSM 18733</strain>
    </source>
</reference>
<name>A0A1H7QXN7_OLID1</name>
<evidence type="ECO:0000256" key="1">
    <source>
        <dbReference type="SAM" id="SignalP"/>
    </source>
</evidence>
<evidence type="ECO:0008006" key="4">
    <source>
        <dbReference type="Google" id="ProtNLM"/>
    </source>
</evidence>
<dbReference type="AlphaFoldDB" id="A0A1H7QXN7"/>